<dbReference type="EMBL" id="RHHT01000036">
    <property type="protein sequence ID" value="RNB76689.1"/>
    <property type="molecule type" value="Genomic_DNA"/>
</dbReference>
<comment type="caution">
    <text evidence="2">The sequence shown here is derived from an EMBL/GenBank/DDBJ whole genome shotgun (WGS) entry which is preliminary data.</text>
</comment>
<evidence type="ECO:0000313" key="2">
    <source>
        <dbReference type="EMBL" id="RNB76689.1"/>
    </source>
</evidence>
<gene>
    <name evidence="2" type="ORF">EDM58_17255</name>
</gene>
<dbReference type="Pfam" id="PF10592">
    <property type="entry name" value="AIPR"/>
    <property type="match status" value="1"/>
</dbReference>
<feature type="domain" description="Abortive phage infection protein C-terminal" evidence="1">
    <location>
        <begin position="276"/>
        <end position="538"/>
    </location>
</feature>
<reference evidence="2 3" key="1">
    <citation type="submission" date="2018-10" db="EMBL/GenBank/DDBJ databases">
        <title>Phylogenomics of Brevibacillus.</title>
        <authorList>
            <person name="Dunlap C."/>
        </authorList>
    </citation>
    <scope>NUCLEOTIDE SEQUENCE [LARGE SCALE GENOMIC DNA]</scope>
    <source>
        <strain evidence="2 3">JCM 15085</strain>
    </source>
</reference>
<organism evidence="2 3">
    <name type="scientific">Brevibacillus panacihumi</name>
    <dbReference type="NCBI Taxonomy" id="497735"/>
    <lineage>
        <taxon>Bacteria</taxon>
        <taxon>Bacillati</taxon>
        <taxon>Bacillota</taxon>
        <taxon>Bacilli</taxon>
        <taxon>Bacillales</taxon>
        <taxon>Paenibacillaceae</taxon>
        <taxon>Brevibacillus</taxon>
    </lineage>
</organism>
<accession>A0A3M8CM81</accession>
<dbReference type="RefSeq" id="WP_122914423.1">
    <property type="nucleotide sequence ID" value="NZ_RHHT01000036.1"/>
</dbReference>
<evidence type="ECO:0000313" key="3">
    <source>
        <dbReference type="Proteomes" id="UP000281915"/>
    </source>
</evidence>
<protein>
    <submittedName>
        <fullName evidence="2">Abortive phage resistance protein</fullName>
    </submittedName>
</protein>
<dbReference type="Proteomes" id="UP000281915">
    <property type="component" value="Unassembled WGS sequence"/>
</dbReference>
<proteinExistence type="predicted"/>
<dbReference type="AlphaFoldDB" id="A0A3M8CM81"/>
<name>A0A3M8CM81_9BACL</name>
<sequence length="590" mass="67613">MSKKMDNSQLIAKQLIKKSFEESLIENEIICVRNDAQLNAMLHDYFEFFSASLILKPYDLSDEELEKGIVGSGNDGGCDGLYLFVNEELIMDDTPLANIKKNPTLDVYIIQSKFETSFRESAFSNWKSIVDNLFSLESFQNNDFSKRYSSDVLEFFERFHHTFLSLITKSPKVNFKFFYTSIGNEVHINVQQQADEMMAKLKTLYPSPNTTISVDYIDAQKILALYDAPSKTDFVLHVSETPIIVQEEKEYIVLANLKQYFDFITNENDKLIKHIFEANVRDYQGNTTVNKEIAETLSQSISGEDFWWLNNGITMLASKIDQKSTKVFEIKNPEIVNGLQTSTEIFNYFISKEKEGLEENRKILIRIIVPNNEASRDNIILATNSQTAIPKAILRGTDSIHREIESYLKTKDLFYDRRKNFYKNEGKPKDKIISIQFLAQCLMSILLKKPNYARARPSTLLNDEDTYNHLYLNNKFLDSYYNAAVMGKKVKSSISNSGLYSVSVQSDISFYVMYVCAAKLVGSTSITPEQLSKINIGQLTEENIQLCTDYVYKKYIQLGGNDKVAKGTNLIEAILMDDFIKPDIDKLVEI</sequence>
<dbReference type="InterPro" id="IPR018891">
    <property type="entry name" value="AIPR_C"/>
</dbReference>
<evidence type="ECO:0000259" key="1">
    <source>
        <dbReference type="Pfam" id="PF10592"/>
    </source>
</evidence>